<dbReference type="Gene3D" id="1.10.3720.10">
    <property type="entry name" value="MetI-like"/>
    <property type="match status" value="1"/>
</dbReference>
<dbReference type="SUPFAM" id="SSF161098">
    <property type="entry name" value="MetI-like"/>
    <property type="match status" value="1"/>
</dbReference>
<dbReference type="InterPro" id="IPR035906">
    <property type="entry name" value="MetI-like_sf"/>
</dbReference>
<feature type="transmembrane region" description="Helical" evidence="7">
    <location>
        <begin position="166"/>
        <end position="196"/>
    </location>
</feature>
<dbReference type="CDD" id="cd06261">
    <property type="entry name" value="TM_PBP2"/>
    <property type="match status" value="1"/>
</dbReference>
<dbReference type="GO" id="GO:0055085">
    <property type="term" value="P:transmembrane transport"/>
    <property type="evidence" value="ECO:0007669"/>
    <property type="project" value="InterPro"/>
</dbReference>
<organism evidence="9 10">
    <name type="scientific">Candidatus Segetimicrobium genomatis</name>
    <dbReference type="NCBI Taxonomy" id="2569760"/>
    <lineage>
        <taxon>Bacteria</taxon>
        <taxon>Bacillati</taxon>
        <taxon>Candidatus Sysuimicrobiota</taxon>
        <taxon>Candidatus Sysuimicrobiia</taxon>
        <taxon>Candidatus Sysuimicrobiales</taxon>
        <taxon>Candidatus Segetimicrobiaceae</taxon>
        <taxon>Candidatus Segetimicrobium</taxon>
    </lineage>
</organism>
<feature type="transmembrane region" description="Helical" evidence="7">
    <location>
        <begin position="68"/>
        <end position="86"/>
    </location>
</feature>
<evidence type="ECO:0000256" key="4">
    <source>
        <dbReference type="ARBA" id="ARBA00022692"/>
    </source>
</evidence>
<feature type="transmembrane region" description="Helical" evidence="7">
    <location>
        <begin position="126"/>
        <end position="145"/>
    </location>
</feature>
<gene>
    <name evidence="9" type="ORF">E6H02_03680</name>
</gene>
<dbReference type="PROSITE" id="PS50928">
    <property type="entry name" value="ABC_TM1"/>
    <property type="match status" value="1"/>
</dbReference>
<reference evidence="9 10" key="1">
    <citation type="journal article" date="2019" name="Nat. Microbiol.">
        <title>Mediterranean grassland soil C-N compound turnover is dependent on rainfall and depth, and is mediated by genomically divergent microorganisms.</title>
        <authorList>
            <person name="Diamond S."/>
            <person name="Andeer P.F."/>
            <person name="Li Z."/>
            <person name="Crits-Christoph A."/>
            <person name="Burstein D."/>
            <person name="Anantharaman K."/>
            <person name="Lane K.R."/>
            <person name="Thomas B.C."/>
            <person name="Pan C."/>
            <person name="Northen T.R."/>
            <person name="Banfield J.F."/>
        </authorList>
    </citation>
    <scope>NUCLEOTIDE SEQUENCE [LARGE SCALE GENOMIC DNA]</scope>
    <source>
        <strain evidence="9">NP_5</strain>
    </source>
</reference>
<keyword evidence="2 7" id="KW-0813">Transport</keyword>
<dbReference type="AlphaFoldDB" id="A0A537M1Q7"/>
<evidence type="ECO:0000313" key="10">
    <source>
        <dbReference type="Proteomes" id="UP000320393"/>
    </source>
</evidence>
<evidence type="ECO:0000256" key="5">
    <source>
        <dbReference type="ARBA" id="ARBA00022989"/>
    </source>
</evidence>
<keyword evidence="6 7" id="KW-0472">Membrane</keyword>
<protein>
    <submittedName>
        <fullName evidence="9">ABC transporter permease</fullName>
    </submittedName>
</protein>
<dbReference type="Proteomes" id="UP000320393">
    <property type="component" value="Unassembled WGS sequence"/>
</dbReference>
<dbReference type="Pfam" id="PF00528">
    <property type="entry name" value="BPD_transp_1"/>
    <property type="match status" value="1"/>
</dbReference>
<dbReference type="PANTHER" id="PTHR30151">
    <property type="entry name" value="ALKANE SULFONATE ABC TRANSPORTER-RELATED, MEMBRANE SUBUNIT"/>
    <property type="match status" value="1"/>
</dbReference>
<evidence type="ECO:0000256" key="1">
    <source>
        <dbReference type="ARBA" id="ARBA00004651"/>
    </source>
</evidence>
<dbReference type="GO" id="GO:0005886">
    <property type="term" value="C:plasma membrane"/>
    <property type="evidence" value="ECO:0007669"/>
    <property type="project" value="UniProtKB-SubCell"/>
</dbReference>
<comment type="subcellular location">
    <subcellularLocation>
        <location evidence="1 7">Cell membrane</location>
        <topology evidence="1 7">Multi-pass membrane protein</topology>
    </subcellularLocation>
</comment>
<keyword evidence="3" id="KW-1003">Cell membrane</keyword>
<comment type="caution">
    <text evidence="9">The sequence shown here is derived from an EMBL/GenBank/DDBJ whole genome shotgun (WGS) entry which is preliminary data.</text>
</comment>
<proteinExistence type="inferred from homology"/>
<sequence length="260" mass="28217">MSKGRYRLLPYQTGLLVTLVGAWQVTTQRGWVDPFFFSTPSAIGTRVAEWFVQGSIYRHLWTTTLETVLAFLTGAGLGVVFGFAFARSPILSGIFDPYLKIANALPRVVLAPIFTLWFGLGILSKVAFGVTLVFFIVFFNTYQGIREVDTGLLNNARMLGATERDLVRHVLLPSATVWILSSLHTSVGLALVGAVVGEYLGSGRGLGYIIAQAEGTFDTTGVFAGMTVLAAFTLVVDLLVTLVDRRLLAWKPAAAHAERA</sequence>
<dbReference type="InterPro" id="IPR000515">
    <property type="entry name" value="MetI-like"/>
</dbReference>
<evidence type="ECO:0000259" key="8">
    <source>
        <dbReference type="PROSITE" id="PS50928"/>
    </source>
</evidence>
<dbReference type="EMBL" id="VBAM01000121">
    <property type="protein sequence ID" value="TMJ14213.1"/>
    <property type="molecule type" value="Genomic_DNA"/>
</dbReference>
<accession>A0A537M1Q7</accession>
<comment type="similarity">
    <text evidence="7">Belongs to the binding-protein-dependent transport system permease family.</text>
</comment>
<evidence type="ECO:0000313" key="9">
    <source>
        <dbReference type="EMBL" id="TMJ14213.1"/>
    </source>
</evidence>
<dbReference type="PANTHER" id="PTHR30151:SF20">
    <property type="entry name" value="ABC TRANSPORTER PERMEASE PROTEIN HI_0355-RELATED"/>
    <property type="match status" value="1"/>
</dbReference>
<keyword evidence="5 7" id="KW-1133">Transmembrane helix</keyword>
<evidence type="ECO:0000256" key="6">
    <source>
        <dbReference type="ARBA" id="ARBA00023136"/>
    </source>
</evidence>
<evidence type="ECO:0000256" key="7">
    <source>
        <dbReference type="RuleBase" id="RU363032"/>
    </source>
</evidence>
<name>A0A537M1Q7_9BACT</name>
<feature type="transmembrane region" description="Helical" evidence="7">
    <location>
        <begin position="222"/>
        <end position="243"/>
    </location>
</feature>
<feature type="domain" description="ABC transmembrane type-1" evidence="8">
    <location>
        <begin position="60"/>
        <end position="244"/>
    </location>
</feature>
<keyword evidence="4 7" id="KW-0812">Transmembrane</keyword>
<evidence type="ECO:0000256" key="2">
    <source>
        <dbReference type="ARBA" id="ARBA00022448"/>
    </source>
</evidence>
<evidence type="ECO:0000256" key="3">
    <source>
        <dbReference type="ARBA" id="ARBA00022475"/>
    </source>
</evidence>